<dbReference type="AlphaFoldDB" id="A0A1G7I5G1"/>
<feature type="coiled-coil region" evidence="8">
    <location>
        <begin position="197"/>
        <end position="224"/>
    </location>
</feature>
<keyword evidence="8" id="KW-0175">Coiled coil</keyword>
<reference evidence="12" key="1">
    <citation type="submission" date="2016-10" db="EMBL/GenBank/DDBJ databases">
        <authorList>
            <person name="Varghese N."/>
            <person name="Submissions S."/>
        </authorList>
    </citation>
    <scope>NUCLEOTIDE SEQUENCE [LARGE SCALE GENOMIC DNA]</scope>
    <source>
        <strain evidence="12">KHC7</strain>
    </source>
</reference>
<proteinExistence type="inferred from homology"/>
<dbReference type="InterPro" id="IPR010130">
    <property type="entry name" value="T1SS_OMP_TolC"/>
</dbReference>
<dbReference type="GO" id="GO:0009279">
    <property type="term" value="C:cell outer membrane"/>
    <property type="evidence" value="ECO:0007669"/>
    <property type="project" value="UniProtKB-SubCell"/>
</dbReference>
<dbReference type="PANTHER" id="PTHR30026:SF22">
    <property type="entry name" value="OUTER MEMBRANE EFFLUX PROTEIN"/>
    <property type="match status" value="1"/>
</dbReference>
<name>A0A1G7I5G1_9BACT</name>
<dbReference type="InterPro" id="IPR003423">
    <property type="entry name" value="OMP_efflux"/>
</dbReference>
<dbReference type="Gene3D" id="1.20.1600.10">
    <property type="entry name" value="Outer membrane efflux proteins (OEP)"/>
    <property type="match status" value="1"/>
</dbReference>
<keyword evidence="7" id="KW-0998">Cell outer membrane</keyword>
<evidence type="ECO:0000256" key="5">
    <source>
        <dbReference type="ARBA" id="ARBA00022692"/>
    </source>
</evidence>
<feature type="signal peptide" evidence="10">
    <location>
        <begin position="1"/>
        <end position="21"/>
    </location>
</feature>
<evidence type="ECO:0000256" key="2">
    <source>
        <dbReference type="ARBA" id="ARBA00007613"/>
    </source>
</evidence>
<protein>
    <submittedName>
        <fullName evidence="11">Outer membrane protein, adhesin transport system</fullName>
    </submittedName>
</protein>
<evidence type="ECO:0000256" key="9">
    <source>
        <dbReference type="SAM" id="MobiDB-lite"/>
    </source>
</evidence>
<dbReference type="Proteomes" id="UP000199355">
    <property type="component" value="Unassembled WGS sequence"/>
</dbReference>
<dbReference type="Pfam" id="PF02321">
    <property type="entry name" value="OEP"/>
    <property type="match status" value="2"/>
</dbReference>
<dbReference type="SUPFAM" id="SSF56954">
    <property type="entry name" value="Outer membrane efflux proteins (OEP)"/>
    <property type="match status" value="1"/>
</dbReference>
<organism evidence="11 12">
    <name type="scientific">Desulfovibrio legallii</name>
    <dbReference type="NCBI Taxonomy" id="571438"/>
    <lineage>
        <taxon>Bacteria</taxon>
        <taxon>Pseudomonadati</taxon>
        <taxon>Thermodesulfobacteriota</taxon>
        <taxon>Desulfovibrionia</taxon>
        <taxon>Desulfovibrionales</taxon>
        <taxon>Desulfovibrionaceae</taxon>
        <taxon>Desulfovibrio</taxon>
    </lineage>
</organism>
<evidence type="ECO:0000256" key="4">
    <source>
        <dbReference type="ARBA" id="ARBA00022452"/>
    </source>
</evidence>
<evidence type="ECO:0000256" key="8">
    <source>
        <dbReference type="SAM" id="Coils"/>
    </source>
</evidence>
<evidence type="ECO:0000256" key="7">
    <source>
        <dbReference type="ARBA" id="ARBA00023237"/>
    </source>
</evidence>
<keyword evidence="4" id="KW-1134">Transmembrane beta strand</keyword>
<sequence length="468" mass="51594">MKHLLVFFLGLTCFFPSLACAAEPAAYPPPPPAGQPFSVTDTVYGVLRTHRNLRGMQENRQALEHELDRAQAGFGPKVDVTGRAGGSVLSDSTTRSEDLDSQMWGLVGVSAQLVQPIWDGFATRSRVRAARATLESVKHRVFDTATSLSLDGIIAHIDLLRRRNILALSERNVARHKALVSQAQDRASLGADTAADVTQAQSRLQRALSNLSEAKAALLVAEETYTRLTGLPAAGRLQPVPMPPELYAGPKDAIAQAEQSNPKLAAYMQDIRASRGERELADAAMYPTFNLEAGPNYTDRGGSTDRWVYSFDVLGVVRWNIFNSGADVAERRAAAARVRQTRQTMYNFMDELKLDVESTWTNYLAAQEQFKHYSKAIEYNQYTRSAYAEQFQIGRRSILDVLDAESELYNSATQAETAHGNILVGAYRMCALTGKLLPQLSINTAPLAKAPPKDKEDPREEFAPGWFN</sequence>
<accession>A0A1G7I5G1</accession>
<dbReference type="EMBL" id="FNBX01000001">
    <property type="protein sequence ID" value="SDF07823.1"/>
    <property type="molecule type" value="Genomic_DNA"/>
</dbReference>
<dbReference type="PANTHER" id="PTHR30026">
    <property type="entry name" value="OUTER MEMBRANE PROTEIN TOLC"/>
    <property type="match status" value="1"/>
</dbReference>
<keyword evidence="3" id="KW-0813">Transport</keyword>
<feature type="coiled-coil region" evidence="8">
    <location>
        <begin position="46"/>
        <end position="73"/>
    </location>
</feature>
<feature type="compositionally biased region" description="Basic and acidic residues" evidence="9">
    <location>
        <begin position="451"/>
        <end position="462"/>
    </location>
</feature>
<keyword evidence="10" id="KW-0732">Signal</keyword>
<comment type="similarity">
    <text evidence="2">Belongs to the outer membrane factor (OMF) (TC 1.B.17) family.</text>
</comment>
<dbReference type="STRING" id="571438.SAMN05192586_101157"/>
<evidence type="ECO:0000256" key="6">
    <source>
        <dbReference type="ARBA" id="ARBA00023136"/>
    </source>
</evidence>
<keyword evidence="6" id="KW-0472">Membrane</keyword>
<dbReference type="InterPro" id="IPR051906">
    <property type="entry name" value="TolC-like"/>
</dbReference>
<evidence type="ECO:0000256" key="10">
    <source>
        <dbReference type="SAM" id="SignalP"/>
    </source>
</evidence>
<comment type="subcellular location">
    <subcellularLocation>
        <location evidence="1">Cell outer membrane</location>
    </subcellularLocation>
</comment>
<evidence type="ECO:0000256" key="1">
    <source>
        <dbReference type="ARBA" id="ARBA00004442"/>
    </source>
</evidence>
<gene>
    <name evidence="11" type="ORF">SAMN05192586_101157</name>
</gene>
<dbReference type="GO" id="GO:0015288">
    <property type="term" value="F:porin activity"/>
    <property type="evidence" value="ECO:0007669"/>
    <property type="project" value="TreeGrafter"/>
</dbReference>
<feature type="chain" id="PRO_5011614694" evidence="10">
    <location>
        <begin position="22"/>
        <end position="468"/>
    </location>
</feature>
<feature type="region of interest" description="Disordered" evidence="9">
    <location>
        <begin position="447"/>
        <end position="468"/>
    </location>
</feature>
<dbReference type="NCBIfam" id="TIGR01844">
    <property type="entry name" value="type_I_sec_TolC"/>
    <property type="match status" value="1"/>
</dbReference>
<evidence type="ECO:0000313" key="12">
    <source>
        <dbReference type="Proteomes" id="UP000199355"/>
    </source>
</evidence>
<evidence type="ECO:0000313" key="11">
    <source>
        <dbReference type="EMBL" id="SDF07823.1"/>
    </source>
</evidence>
<dbReference type="RefSeq" id="WP_257243076.1">
    <property type="nucleotide sequence ID" value="NZ_FNBX01000001.1"/>
</dbReference>
<evidence type="ECO:0000256" key="3">
    <source>
        <dbReference type="ARBA" id="ARBA00022448"/>
    </source>
</evidence>
<dbReference type="GO" id="GO:1990281">
    <property type="term" value="C:efflux pump complex"/>
    <property type="evidence" value="ECO:0007669"/>
    <property type="project" value="TreeGrafter"/>
</dbReference>
<keyword evidence="5" id="KW-0812">Transmembrane</keyword>
<keyword evidence="12" id="KW-1185">Reference proteome</keyword>
<dbReference type="GO" id="GO:0015562">
    <property type="term" value="F:efflux transmembrane transporter activity"/>
    <property type="evidence" value="ECO:0007669"/>
    <property type="project" value="InterPro"/>
</dbReference>